<dbReference type="AlphaFoldDB" id="A0A0H2MUW1"/>
<comment type="cofactor">
    <cofactor evidence="1 7">
        <name>L-ascorbate</name>
        <dbReference type="ChEBI" id="CHEBI:38290"/>
    </cofactor>
</comment>
<evidence type="ECO:0000313" key="10">
    <source>
        <dbReference type="Proteomes" id="UP000035444"/>
    </source>
</evidence>
<dbReference type="PROSITE" id="PS51471">
    <property type="entry name" value="FE2OG_OXY"/>
    <property type="match status" value="1"/>
</dbReference>
<evidence type="ECO:0000256" key="4">
    <source>
        <dbReference type="ARBA" id="ARBA00022964"/>
    </source>
</evidence>
<evidence type="ECO:0000256" key="6">
    <source>
        <dbReference type="ARBA" id="ARBA00023004"/>
    </source>
</evidence>
<feature type="binding site" evidence="7">
    <location>
        <position position="98"/>
    </location>
    <ligand>
        <name>Fe cation</name>
        <dbReference type="ChEBI" id="CHEBI:24875"/>
    </ligand>
</feature>
<dbReference type="InterPro" id="IPR044862">
    <property type="entry name" value="Pro_4_hyd_alph_FE2OG_OXY"/>
</dbReference>
<dbReference type="Pfam" id="PF13640">
    <property type="entry name" value="2OG-FeII_Oxy_3"/>
    <property type="match status" value="1"/>
</dbReference>
<dbReference type="InterPro" id="IPR006620">
    <property type="entry name" value="Pro_4_hyd_alph"/>
</dbReference>
<proteinExistence type="inferred from homology"/>
<keyword evidence="5 7" id="KW-0560">Oxidoreductase</keyword>
<dbReference type="SMART" id="SM00702">
    <property type="entry name" value="P4Hc"/>
    <property type="match status" value="1"/>
</dbReference>
<evidence type="ECO:0000256" key="5">
    <source>
        <dbReference type="ARBA" id="ARBA00023002"/>
    </source>
</evidence>
<gene>
    <name evidence="9" type="ORF">WH96_12120</name>
</gene>
<dbReference type="GO" id="GO:0031418">
    <property type="term" value="F:L-ascorbic acid binding"/>
    <property type="evidence" value="ECO:0007669"/>
    <property type="project" value="UniProtKB-KW"/>
</dbReference>
<dbReference type="NCBIfam" id="NF003974">
    <property type="entry name" value="PRK05467.1-3"/>
    <property type="match status" value="1"/>
</dbReference>
<dbReference type="RefSeq" id="WP_047764430.1">
    <property type="nucleotide sequence ID" value="NZ_LAQL01000007.1"/>
</dbReference>
<evidence type="ECO:0000256" key="3">
    <source>
        <dbReference type="ARBA" id="ARBA00022896"/>
    </source>
</evidence>
<dbReference type="GO" id="GO:0016706">
    <property type="term" value="F:2-oxoglutarate-dependent dioxygenase activity"/>
    <property type="evidence" value="ECO:0007669"/>
    <property type="project" value="UniProtKB-UniRule"/>
</dbReference>
<name>A0A0H2MUW1_9PROT</name>
<comment type="cofactor">
    <cofactor evidence="7">
        <name>Fe(2+)</name>
        <dbReference type="ChEBI" id="CHEBI:29033"/>
    </cofactor>
    <text evidence="7">Binds 1 Fe(2+) ion per subunit.</text>
</comment>
<feature type="domain" description="Fe2OG dioxygenase" evidence="8">
    <location>
        <begin position="77"/>
        <end position="175"/>
    </location>
</feature>
<dbReference type="Gene3D" id="4.10.860.20">
    <property type="entry name" value="Rabenosyn, Rab binding domain"/>
    <property type="match status" value="1"/>
</dbReference>
<dbReference type="PANTHER" id="PTHR41536">
    <property type="entry name" value="PKHD-TYPE HYDROXYLASE YBIX"/>
    <property type="match status" value="1"/>
</dbReference>
<dbReference type="GO" id="GO:0006974">
    <property type="term" value="P:DNA damage response"/>
    <property type="evidence" value="ECO:0007669"/>
    <property type="project" value="TreeGrafter"/>
</dbReference>
<dbReference type="Pfam" id="PF18331">
    <property type="entry name" value="PKHD_C"/>
    <property type="match status" value="1"/>
</dbReference>
<dbReference type="STRING" id="1489064.WH96_12120"/>
<dbReference type="Proteomes" id="UP000035444">
    <property type="component" value="Unassembled WGS sequence"/>
</dbReference>
<sequence length="223" mass="25038">MLITIPDILDPPGLTRINELLDQGQFKDGKLTAGWHAKLVKNNTQLSGRDKAAKQATALLTNTLQRNATFARATLLRQMRPLLFSRYEPGMEYGSHVDDAIMGSDRGFRTDISFTVFLNDPNSYEGGELIMDSSVGEQKFKLPAGSAVVYPSTTLHRVAPVTKGTRQVAVSWIQSLVRSGERREIIYDIDTTRRALFERDGKSREFDLLTKTHANLLRLWSEP</sequence>
<keyword evidence="10" id="KW-1185">Reference proteome</keyword>
<evidence type="ECO:0000256" key="2">
    <source>
        <dbReference type="ARBA" id="ARBA00022723"/>
    </source>
</evidence>
<dbReference type="InterPro" id="IPR041097">
    <property type="entry name" value="PKHD_C"/>
</dbReference>
<dbReference type="GO" id="GO:0006879">
    <property type="term" value="P:intracellular iron ion homeostasis"/>
    <property type="evidence" value="ECO:0007669"/>
    <property type="project" value="TreeGrafter"/>
</dbReference>
<keyword evidence="6 7" id="KW-0408">Iron</keyword>
<evidence type="ECO:0000259" key="8">
    <source>
        <dbReference type="PROSITE" id="PS51471"/>
    </source>
</evidence>
<evidence type="ECO:0000313" key="9">
    <source>
        <dbReference type="EMBL" id="KLN60465.1"/>
    </source>
</evidence>
<dbReference type="PATRIC" id="fig|1489064.4.peg.3744"/>
<evidence type="ECO:0000256" key="1">
    <source>
        <dbReference type="ARBA" id="ARBA00001961"/>
    </source>
</evidence>
<dbReference type="InterPro" id="IPR005123">
    <property type="entry name" value="Oxoglu/Fe-dep_dioxygenase_dom"/>
</dbReference>
<dbReference type="GO" id="GO:0005506">
    <property type="term" value="F:iron ion binding"/>
    <property type="evidence" value="ECO:0007669"/>
    <property type="project" value="UniProtKB-UniRule"/>
</dbReference>
<feature type="binding site" evidence="7">
    <location>
        <position position="166"/>
    </location>
    <ligand>
        <name>2-oxoglutarate</name>
        <dbReference type="ChEBI" id="CHEBI:16810"/>
    </ligand>
</feature>
<dbReference type="Gene3D" id="2.60.120.620">
    <property type="entry name" value="q2cbj1_9rhob like domain"/>
    <property type="match status" value="1"/>
</dbReference>
<keyword evidence="3 7" id="KW-0847">Vitamin C</keyword>
<dbReference type="InterPro" id="IPR023550">
    <property type="entry name" value="PKHD_hydroxylase"/>
</dbReference>
<organism evidence="9 10">
    <name type="scientific">Kiloniella spongiae</name>
    <dbReference type="NCBI Taxonomy" id="1489064"/>
    <lineage>
        <taxon>Bacteria</taxon>
        <taxon>Pseudomonadati</taxon>
        <taxon>Pseudomonadota</taxon>
        <taxon>Alphaproteobacteria</taxon>
        <taxon>Rhodospirillales</taxon>
        <taxon>Kiloniellaceae</taxon>
        <taxon>Kiloniella</taxon>
    </lineage>
</organism>
<evidence type="ECO:0000256" key="7">
    <source>
        <dbReference type="HAMAP-Rule" id="MF_00657"/>
    </source>
</evidence>
<keyword evidence="2 7" id="KW-0479">Metal-binding</keyword>
<protein>
    <submittedName>
        <fullName evidence="9">Nuclease PIN</fullName>
    </submittedName>
</protein>
<accession>A0A0H2MUW1</accession>
<dbReference type="HAMAP" id="MF_00657">
    <property type="entry name" value="Hydroxyl_YbiX"/>
    <property type="match status" value="1"/>
</dbReference>
<comment type="caution">
    <text evidence="9">The sequence shown here is derived from an EMBL/GenBank/DDBJ whole genome shotgun (WGS) entry which is preliminary data.</text>
</comment>
<keyword evidence="4 7" id="KW-0223">Dioxygenase</keyword>
<feature type="binding site" evidence="7">
    <location>
        <position position="156"/>
    </location>
    <ligand>
        <name>Fe cation</name>
        <dbReference type="ChEBI" id="CHEBI:24875"/>
    </ligand>
</feature>
<dbReference type="PANTHER" id="PTHR41536:SF1">
    <property type="entry name" value="PKHD-TYPE HYDROXYLASE YBIX"/>
    <property type="match status" value="1"/>
</dbReference>
<dbReference type="OrthoDB" id="9812472at2"/>
<dbReference type="NCBIfam" id="NF003975">
    <property type="entry name" value="PRK05467.1-4"/>
    <property type="match status" value="1"/>
</dbReference>
<dbReference type="EMBL" id="LAQL01000007">
    <property type="protein sequence ID" value="KLN60465.1"/>
    <property type="molecule type" value="Genomic_DNA"/>
</dbReference>
<feature type="binding site" evidence="7">
    <location>
        <position position="96"/>
    </location>
    <ligand>
        <name>Fe cation</name>
        <dbReference type="ChEBI" id="CHEBI:24875"/>
    </ligand>
</feature>
<reference evidence="9 10" key="1">
    <citation type="submission" date="2015-03" db="EMBL/GenBank/DDBJ databases">
        <title>Genome Sequence of Kiloniella spongiae MEBiC09566, isolated from a marine sponge.</title>
        <authorList>
            <person name="Shao Z."/>
            <person name="Wang L."/>
            <person name="Li X."/>
        </authorList>
    </citation>
    <scope>NUCLEOTIDE SEQUENCE [LARGE SCALE GENOMIC DNA]</scope>
    <source>
        <strain evidence="9 10">MEBiC09566</strain>
    </source>
</reference>